<dbReference type="GO" id="GO:0051119">
    <property type="term" value="F:sugar transmembrane transporter activity"/>
    <property type="evidence" value="ECO:0007669"/>
    <property type="project" value="InterPro"/>
</dbReference>
<evidence type="ECO:0000256" key="9">
    <source>
        <dbReference type="ARBA" id="ARBA00023136"/>
    </source>
</evidence>
<evidence type="ECO:0000256" key="6">
    <source>
        <dbReference type="ARBA" id="ARBA00022692"/>
    </source>
</evidence>
<feature type="transmembrane region" description="Helical" evidence="10">
    <location>
        <begin position="12"/>
        <end position="29"/>
    </location>
</feature>
<dbReference type="PANTHER" id="PTHR10791:SF157">
    <property type="entry name" value="BIDIRECTIONAL SUGAR TRANSPORTER SWEET"/>
    <property type="match status" value="1"/>
</dbReference>
<dbReference type="Proteomes" id="UP000077755">
    <property type="component" value="Chromosome 3"/>
</dbReference>
<keyword evidence="4" id="KW-1003">Cell membrane</keyword>
<evidence type="ECO:0000256" key="10">
    <source>
        <dbReference type="RuleBase" id="RU910715"/>
    </source>
</evidence>
<evidence type="ECO:0000256" key="2">
    <source>
        <dbReference type="ARBA" id="ARBA00007809"/>
    </source>
</evidence>
<dbReference type="KEGG" id="dcr:108215339"/>
<evidence type="ECO:0000256" key="7">
    <source>
        <dbReference type="ARBA" id="ARBA00022737"/>
    </source>
</evidence>
<dbReference type="SMR" id="A0A161Y398"/>
<reference evidence="12" key="2">
    <citation type="submission" date="2022-03" db="EMBL/GenBank/DDBJ databases">
        <title>Draft title - Genomic analysis of global carrot germplasm unveils the trajectory of domestication and the origin of high carotenoid orange carrot.</title>
        <authorList>
            <person name="Iorizzo M."/>
            <person name="Ellison S."/>
            <person name="Senalik D."/>
            <person name="Macko-Podgorni A."/>
            <person name="Grzebelus D."/>
            <person name="Bostan H."/>
            <person name="Rolling W."/>
            <person name="Curaba J."/>
            <person name="Simon P."/>
        </authorList>
    </citation>
    <scope>NUCLEOTIDE SEQUENCE</scope>
    <source>
        <tissue evidence="12">Leaf</tissue>
    </source>
</reference>
<evidence type="ECO:0000313" key="11">
    <source>
        <dbReference type="EMBL" id="KZN03667.1"/>
    </source>
</evidence>
<dbReference type="PANTHER" id="PTHR10791">
    <property type="entry name" value="RAG1-ACTIVATING PROTEIN 1"/>
    <property type="match status" value="1"/>
</dbReference>
<dbReference type="Gramene" id="KZN03667">
    <property type="protein sequence ID" value="KZN03667"/>
    <property type="gene ID" value="DCAR_012423"/>
</dbReference>
<organism evidence="11">
    <name type="scientific">Daucus carota subsp. sativus</name>
    <name type="common">Carrot</name>
    <dbReference type="NCBI Taxonomy" id="79200"/>
    <lineage>
        <taxon>Eukaryota</taxon>
        <taxon>Viridiplantae</taxon>
        <taxon>Streptophyta</taxon>
        <taxon>Embryophyta</taxon>
        <taxon>Tracheophyta</taxon>
        <taxon>Spermatophyta</taxon>
        <taxon>Magnoliopsida</taxon>
        <taxon>eudicotyledons</taxon>
        <taxon>Gunneridae</taxon>
        <taxon>Pentapetalae</taxon>
        <taxon>asterids</taxon>
        <taxon>campanulids</taxon>
        <taxon>Apiales</taxon>
        <taxon>Apiaceae</taxon>
        <taxon>Apioideae</taxon>
        <taxon>Scandiceae</taxon>
        <taxon>Daucinae</taxon>
        <taxon>Daucus</taxon>
        <taxon>Daucus sect. Daucus</taxon>
    </lineage>
</organism>
<keyword evidence="9 10" id="KW-0472">Membrane</keyword>
<proteinExistence type="inferred from homology"/>
<comment type="function">
    <text evidence="10">Mediates both low-affinity uptake and efflux of sugar across the membrane.</text>
</comment>
<feature type="transmembrane region" description="Helical" evidence="10">
    <location>
        <begin position="49"/>
        <end position="67"/>
    </location>
</feature>
<dbReference type="EMBL" id="CP093345">
    <property type="protein sequence ID" value="WOG94776.1"/>
    <property type="molecule type" value="Genomic_DNA"/>
</dbReference>
<feature type="transmembrane region" description="Helical" evidence="10">
    <location>
        <begin position="167"/>
        <end position="187"/>
    </location>
</feature>
<dbReference type="EMBL" id="LNRQ01000003">
    <property type="protein sequence ID" value="KZN03667.1"/>
    <property type="molecule type" value="Genomic_DNA"/>
</dbReference>
<reference evidence="11" key="1">
    <citation type="journal article" date="2016" name="Nat. Genet.">
        <title>A high-quality carrot genome assembly provides new insights into carotenoid accumulation and asterid genome evolution.</title>
        <authorList>
            <person name="Iorizzo M."/>
            <person name="Ellison S."/>
            <person name="Senalik D."/>
            <person name="Zeng P."/>
            <person name="Satapoomin P."/>
            <person name="Huang J."/>
            <person name="Bowman M."/>
            <person name="Iovene M."/>
            <person name="Sanseverino W."/>
            <person name="Cavagnaro P."/>
            <person name="Yildiz M."/>
            <person name="Macko-Podgorni A."/>
            <person name="Moranska E."/>
            <person name="Grzebelus E."/>
            <person name="Grzebelus D."/>
            <person name="Ashrafi H."/>
            <person name="Zheng Z."/>
            <person name="Cheng S."/>
            <person name="Spooner D."/>
            <person name="Van Deynze A."/>
            <person name="Simon P."/>
        </authorList>
    </citation>
    <scope>NUCLEOTIDE SEQUENCE [LARGE SCALE GENOMIC DNA]</scope>
    <source>
        <tissue evidence="11">Leaf</tissue>
    </source>
</reference>
<comment type="similarity">
    <text evidence="2 10">Belongs to the SWEET sugar transporter family.</text>
</comment>
<dbReference type="AlphaFoldDB" id="A0A161Y398"/>
<feature type="transmembrane region" description="Helical" evidence="10">
    <location>
        <begin position="134"/>
        <end position="155"/>
    </location>
</feature>
<dbReference type="GO" id="GO:0005886">
    <property type="term" value="C:plasma membrane"/>
    <property type="evidence" value="ECO:0007669"/>
    <property type="project" value="UniProtKB-SubCell"/>
</dbReference>
<evidence type="ECO:0000256" key="8">
    <source>
        <dbReference type="ARBA" id="ARBA00022989"/>
    </source>
</evidence>
<dbReference type="OrthoDB" id="409725at2759"/>
<sequence length="313" mass="35225">MAFISHHFDIEMVVVFGILGNIVSFFVYLAPLPTFRRIYKKKSTEGFQAIPYIVALFSAMLTLYYGLLKPDGFWLITINTIGILIESVYILLFMIYAPKDAKKFTAKLLVLLNGAAFGTIILTTLTFFEGPDRITIVGWICAVFSVCVFVAPLSIMRLVIRTKSVEFMPLSLSFFLTICAVMWFFYGVLADDYFVATPNVLGFSFGIVQMVLYMIYKDKNKHGILPIVSIDVEMQVDKHVVPSTAKIDSEFAEDDLKKTAKIDSEMPEDGTKMNEQNAEPAEHQEVVVSVVISTDHDGKEPQVHCNTKLSVEY</sequence>
<dbReference type="InterPro" id="IPR047664">
    <property type="entry name" value="SWEET"/>
</dbReference>
<keyword evidence="13" id="KW-1185">Reference proteome</keyword>
<gene>
    <name evidence="11" type="ORF">DCAR_012423</name>
    <name evidence="12" type="ORF">DCAR_0314073</name>
</gene>
<dbReference type="FunFam" id="1.20.1280.290:FF:000001">
    <property type="entry name" value="Bidirectional sugar transporter SWEET"/>
    <property type="match status" value="1"/>
</dbReference>
<name>A0A161Y398_DAUCS</name>
<accession>A0A161Y398</accession>
<evidence type="ECO:0000256" key="1">
    <source>
        <dbReference type="ARBA" id="ARBA00004651"/>
    </source>
</evidence>
<keyword evidence="3 10" id="KW-0813">Transport</keyword>
<keyword evidence="6 10" id="KW-0812">Transmembrane</keyword>
<dbReference type="FunFam" id="1.20.1280.290:FF:000003">
    <property type="entry name" value="Bidirectional sugar transporter SWEET"/>
    <property type="match status" value="1"/>
</dbReference>
<feature type="transmembrane region" description="Helical" evidence="10">
    <location>
        <begin position="73"/>
        <end position="96"/>
    </location>
</feature>
<evidence type="ECO:0000313" key="13">
    <source>
        <dbReference type="Proteomes" id="UP000077755"/>
    </source>
</evidence>
<evidence type="ECO:0000313" key="12">
    <source>
        <dbReference type="EMBL" id="WOG94776.1"/>
    </source>
</evidence>
<feature type="transmembrane region" description="Helical" evidence="10">
    <location>
        <begin position="108"/>
        <end position="128"/>
    </location>
</feature>
<comment type="subcellular location">
    <subcellularLocation>
        <location evidence="1 10">Cell membrane</location>
        <topology evidence="1 10">Multi-pass membrane protein</topology>
    </subcellularLocation>
</comment>
<dbReference type="Gene3D" id="1.20.1280.290">
    <property type="match status" value="2"/>
</dbReference>
<dbReference type="Pfam" id="PF03083">
    <property type="entry name" value="MtN3_slv"/>
    <property type="match status" value="2"/>
</dbReference>
<evidence type="ECO:0000256" key="5">
    <source>
        <dbReference type="ARBA" id="ARBA00022597"/>
    </source>
</evidence>
<keyword evidence="7" id="KW-0677">Repeat</keyword>
<keyword evidence="5 10" id="KW-0762">Sugar transport</keyword>
<protein>
    <recommendedName>
        <fullName evidence="10">Bidirectional sugar transporter SWEET</fullName>
    </recommendedName>
</protein>
<feature type="transmembrane region" description="Helical" evidence="10">
    <location>
        <begin position="193"/>
        <end position="216"/>
    </location>
</feature>
<evidence type="ECO:0000256" key="3">
    <source>
        <dbReference type="ARBA" id="ARBA00022448"/>
    </source>
</evidence>
<evidence type="ECO:0000256" key="4">
    <source>
        <dbReference type="ARBA" id="ARBA00022475"/>
    </source>
</evidence>
<dbReference type="OMA" id="DYYIATP"/>
<dbReference type="InterPro" id="IPR004316">
    <property type="entry name" value="SWEET_rpt"/>
</dbReference>
<keyword evidence="8 10" id="KW-1133">Transmembrane helix</keyword>